<dbReference type="InterPro" id="IPR058031">
    <property type="entry name" value="AAA_lid_NorR"/>
</dbReference>
<evidence type="ECO:0000313" key="10">
    <source>
        <dbReference type="EMBL" id="KUG04305.1"/>
    </source>
</evidence>
<keyword evidence="4" id="KW-0238">DNA-binding</keyword>
<comment type="caution">
    <text evidence="10">The sequence shown here is derived from an EMBL/GenBank/DDBJ whole genome shotgun (WGS) entry which is preliminary data.</text>
</comment>
<keyword evidence="6" id="KW-0175">Coiled coil</keyword>
<dbReference type="Pfam" id="PF25601">
    <property type="entry name" value="AAA_lid_14"/>
    <property type="match status" value="1"/>
</dbReference>
<dbReference type="EMBL" id="LNQE01001853">
    <property type="protein sequence ID" value="KUG04305.1"/>
    <property type="molecule type" value="Genomic_DNA"/>
</dbReference>
<protein>
    <submittedName>
        <fullName evidence="10">Response regulator of zinc sigma-54-dependent two-component system</fullName>
    </submittedName>
</protein>
<name>A0A0W8E7B9_9ZZZZ</name>
<dbReference type="PRINTS" id="PR01590">
    <property type="entry name" value="HTHFIS"/>
</dbReference>
<dbReference type="Gene3D" id="3.10.580.10">
    <property type="entry name" value="CBS-domain"/>
    <property type="match status" value="1"/>
</dbReference>
<dbReference type="Gene3D" id="1.10.10.60">
    <property type="entry name" value="Homeodomain-like"/>
    <property type="match status" value="1"/>
</dbReference>
<dbReference type="CDD" id="cd00009">
    <property type="entry name" value="AAA"/>
    <property type="match status" value="1"/>
</dbReference>
<dbReference type="SUPFAM" id="SSF46689">
    <property type="entry name" value="Homeodomain-like"/>
    <property type="match status" value="1"/>
</dbReference>
<dbReference type="NCBIfam" id="TIGR00229">
    <property type="entry name" value="sensory_box"/>
    <property type="match status" value="1"/>
</dbReference>
<dbReference type="InterPro" id="IPR000644">
    <property type="entry name" value="CBS_dom"/>
</dbReference>
<feature type="domain" description="PAS" evidence="8">
    <location>
        <begin position="137"/>
        <end position="191"/>
    </location>
</feature>
<dbReference type="PROSITE" id="PS00675">
    <property type="entry name" value="SIGMA54_INTERACT_1"/>
    <property type="match status" value="1"/>
</dbReference>
<evidence type="ECO:0000259" key="7">
    <source>
        <dbReference type="PROSITE" id="PS50045"/>
    </source>
</evidence>
<keyword evidence="5" id="KW-0804">Transcription</keyword>
<dbReference type="PROSITE" id="PS51371">
    <property type="entry name" value="CBS"/>
    <property type="match status" value="1"/>
</dbReference>
<dbReference type="PROSITE" id="PS50112">
    <property type="entry name" value="PAS"/>
    <property type="match status" value="1"/>
</dbReference>
<evidence type="ECO:0000256" key="6">
    <source>
        <dbReference type="SAM" id="Coils"/>
    </source>
</evidence>
<dbReference type="SUPFAM" id="SSF52540">
    <property type="entry name" value="P-loop containing nucleoside triphosphate hydrolases"/>
    <property type="match status" value="1"/>
</dbReference>
<gene>
    <name evidence="10" type="ORF">ASZ90_018312</name>
</gene>
<organism evidence="10">
    <name type="scientific">hydrocarbon metagenome</name>
    <dbReference type="NCBI Taxonomy" id="938273"/>
    <lineage>
        <taxon>unclassified sequences</taxon>
        <taxon>metagenomes</taxon>
        <taxon>ecological metagenomes</taxon>
    </lineage>
</organism>
<dbReference type="Pfam" id="PF00158">
    <property type="entry name" value="Sigma54_activat"/>
    <property type="match status" value="1"/>
</dbReference>
<dbReference type="InterPro" id="IPR002078">
    <property type="entry name" value="Sigma_54_int"/>
</dbReference>
<dbReference type="Pfam" id="PF00989">
    <property type="entry name" value="PAS"/>
    <property type="match status" value="1"/>
</dbReference>
<dbReference type="CDD" id="cd00130">
    <property type="entry name" value="PAS"/>
    <property type="match status" value="1"/>
</dbReference>
<dbReference type="FunFam" id="3.40.50.300:FF:000006">
    <property type="entry name" value="DNA-binding transcriptional regulator NtrC"/>
    <property type="match status" value="1"/>
</dbReference>
<dbReference type="PANTHER" id="PTHR32071:SF57">
    <property type="entry name" value="C4-DICARBOXYLATE TRANSPORT TRANSCRIPTIONAL REGULATORY PROTEIN DCTD"/>
    <property type="match status" value="1"/>
</dbReference>
<dbReference type="PROSITE" id="PS00676">
    <property type="entry name" value="SIGMA54_INTERACT_2"/>
    <property type="match status" value="1"/>
</dbReference>
<feature type="domain" description="Sigma-54 factor interaction" evidence="7">
    <location>
        <begin position="275"/>
        <end position="505"/>
    </location>
</feature>
<accession>A0A0W8E7B9</accession>
<dbReference type="PROSITE" id="PS00688">
    <property type="entry name" value="SIGMA54_INTERACT_3"/>
    <property type="match status" value="1"/>
</dbReference>
<dbReference type="InterPro" id="IPR000014">
    <property type="entry name" value="PAS"/>
</dbReference>
<dbReference type="Gene3D" id="1.10.8.60">
    <property type="match status" value="1"/>
</dbReference>
<dbReference type="InterPro" id="IPR002197">
    <property type="entry name" value="HTH_Fis"/>
</dbReference>
<dbReference type="SMART" id="SM00382">
    <property type="entry name" value="AAA"/>
    <property type="match status" value="1"/>
</dbReference>
<keyword evidence="2" id="KW-0067">ATP-binding</keyword>
<dbReference type="SUPFAM" id="SSF54631">
    <property type="entry name" value="CBS-domain pair"/>
    <property type="match status" value="1"/>
</dbReference>
<dbReference type="AlphaFoldDB" id="A0A0W8E7B9"/>
<evidence type="ECO:0000256" key="1">
    <source>
        <dbReference type="ARBA" id="ARBA00022741"/>
    </source>
</evidence>
<dbReference type="InterPro" id="IPR025944">
    <property type="entry name" value="Sigma_54_int_dom_CS"/>
</dbReference>
<dbReference type="SUPFAM" id="SSF55785">
    <property type="entry name" value="PYP-like sensor domain (PAS domain)"/>
    <property type="match status" value="1"/>
</dbReference>
<dbReference type="Gene3D" id="3.40.50.300">
    <property type="entry name" value="P-loop containing nucleotide triphosphate hydrolases"/>
    <property type="match status" value="1"/>
</dbReference>
<dbReference type="PANTHER" id="PTHR32071">
    <property type="entry name" value="TRANSCRIPTIONAL REGULATORY PROTEIN"/>
    <property type="match status" value="1"/>
</dbReference>
<dbReference type="InterPro" id="IPR025943">
    <property type="entry name" value="Sigma_54_int_dom_ATP-bd_2"/>
</dbReference>
<evidence type="ECO:0000256" key="3">
    <source>
        <dbReference type="ARBA" id="ARBA00023015"/>
    </source>
</evidence>
<feature type="coiled-coil region" evidence="6">
    <location>
        <begin position="243"/>
        <end position="270"/>
    </location>
</feature>
<feature type="domain" description="CBS" evidence="9">
    <location>
        <begin position="80"/>
        <end position="136"/>
    </location>
</feature>
<evidence type="ECO:0000259" key="9">
    <source>
        <dbReference type="PROSITE" id="PS51371"/>
    </source>
</evidence>
<dbReference type="InterPro" id="IPR009057">
    <property type="entry name" value="Homeodomain-like_sf"/>
</dbReference>
<dbReference type="GO" id="GO:0006355">
    <property type="term" value="P:regulation of DNA-templated transcription"/>
    <property type="evidence" value="ECO:0007669"/>
    <property type="project" value="InterPro"/>
</dbReference>
<dbReference type="Pfam" id="PF00571">
    <property type="entry name" value="CBS"/>
    <property type="match status" value="1"/>
</dbReference>
<dbReference type="Pfam" id="PF02954">
    <property type="entry name" value="HTH_8"/>
    <property type="match status" value="1"/>
</dbReference>
<dbReference type="SMART" id="SM00091">
    <property type="entry name" value="PAS"/>
    <property type="match status" value="1"/>
</dbReference>
<evidence type="ECO:0000256" key="5">
    <source>
        <dbReference type="ARBA" id="ARBA00023163"/>
    </source>
</evidence>
<reference evidence="10" key="1">
    <citation type="journal article" date="2015" name="Proc. Natl. Acad. Sci. U.S.A.">
        <title>Networks of energetic and metabolic interactions define dynamics in microbial communities.</title>
        <authorList>
            <person name="Embree M."/>
            <person name="Liu J.K."/>
            <person name="Al-Bassam M.M."/>
            <person name="Zengler K."/>
        </authorList>
    </citation>
    <scope>NUCLEOTIDE SEQUENCE</scope>
</reference>
<dbReference type="GO" id="GO:0005524">
    <property type="term" value="F:ATP binding"/>
    <property type="evidence" value="ECO:0007669"/>
    <property type="project" value="UniProtKB-KW"/>
</dbReference>
<proteinExistence type="predicted"/>
<dbReference type="GO" id="GO:0043565">
    <property type="term" value="F:sequence-specific DNA binding"/>
    <property type="evidence" value="ECO:0007669"/>
    <property type="project" value="InterPro"/>
</dbReference>
<evidence type="ECO:0000259" key="8">
    <source>
        <dbReference type="PROSITE" id="PS50112"/>
    </source>
</evidence>
<dbReference type="PROSITE" id="PS50045">
    <property type="entry name" value="SIGMA54_INTERACT_4"/>
    <property type="match status" value="1"/>
</dbReference>
<dbReference type="SMART" id="SM00116">
    <property type="entry name" value="CBS"/>
    <property type="match status" value="2"/>
</dbReference>
<dbReference type="InterPro" id="IPR027417">
    <property type="entry name" value="P-loop_NTPase"/>
</dbReference>
<evidence type="ECO:0000256" key="4">
    <source>
        <dbReference type="ARBA" id="ARBA00023125"/>
    </source>
</evidence>
<dbReference type="Gene3D" id="3.30.450.20">
    <property type="entry name" value="PAS domain"/>
    <property type="match status" value="1"/>
</dbReference>
<dbReference type="InterPro" id="IPR013767">
    <property type="entry name" value="PAS_fold"/>
</dbReference>
<keyword evidence="1" id="KW-0547">Nucleotide-binding</keyword>
<dbReference type="CDD" id="cd02205">
    <property type="entry name" value="CBS_pair_SF"/>
    <property type="match status" value="1"/>
</dbReference>
<dbReference type="InterPro" id="IPR046342">
    <property type="entry name" value="CBS_dom_sf"/>
</dbReference>
<evidence type="ECO:0000256" key="2">
    <source>
        <dbReference type="ARBA" id="ARBA00022840"/>
    </source>
</evidence>
<keyword evidence="3" id="KW-0805">Transcription regulation</keyword>
<sequence length="596" mass="67179">MPQMQPMNTITVGEAMTCDFGRVNRDTAVETVTCMMLENHWNEVVIEDDYREGFQLVTKEHLMRCVDNGFPSHLPISEIGSKNTVTTTVDEPLVQARELMRQLQIGRLPVLDITGNIVGMLTARDVCNGFSDKLAMLSEHMYAILHNISQAIHVIDCQGRVIFWNRSAEDLFGIKAEDIVGFKLEEFFPDDISLKVIDTSESLRSIFCELRKGVYVVRNAMPVIMPEGTVVGAVSTTADVSHSKTLMEELNRVNRRVKQLEERIVNQEDFIKEPFYTINNDTKRVLFQAKRVGSTDATVLIQGESGTGKELMANVIYQNSKRAKQPFIAVNCSAIPSTLFESEMFGYEAGSFTGGHKSGKPGKFELANGGTIFLDEIGELPLDMQAKLLRVIQERNFYRVGGTAPVEVNVRLIAATNKDLTRLVAEGKFREDLFYRLNVVTLDIPPLRQRQEDIAGLTDRFISEMECVYMRSIVGIDKQVLDLFRVYEWPGNVRQLHNLLESVIILMEDDFISLNSLAEAGVLETLSGDKDLLNEGLLREDDLDAPNLDDLLVKREREVIIRVMEECKHNKARAAKKLGIPRSTLYYKLKALGISD</sequence>
<dbReference type="InterPro" id="IPR035965">
    <property type="entry name" value="PAS-like_dom_sf"/>
</dbReference>
<dbReference type="InterPro" id="IPR025662">
    <property type="entry name" value="Sigma_54_int_dom_ATP-bd_1"/>
</dbReference>
<dbReference type="InterPro" id="IPR003593">
    <property type="entry name" value="AAA+_ATPase"/>
</dbReference>